<organism evidence="1 2">
    <name type="scientific">Modicella reniformis</name>
    <dbReference type="NCBI Taxonomy" id="1440133"/>
    <lineage>
        <taxon>Eukaryota</taxon>
        <taxon>Fungi</taxon>
        <taxon>Fungi incertae sedis</taxon>
        <taxon>Mucoromycota</taxon>
        <taxon>Mortierellomycotina</taxon>
        <taxon>Mortierellomycetes</taxon>
        <taxon>Mortierellales</taxon>
        <taxon>Mortierellaceae</taxon>
        <taxon>Modicella</taxon>
    </lineage>
</organism>
<gene>
    <name evidence="1" type="ORF">BGZ65_000087</name>
</gene>
<proteinExistence type="predicted"/>
<sequence>GNRIREIMTQPLSTTKLFDVFEALQDRTKIQLEDPLLAELHHEVIIMDNFRRAEELMIEAAERGLDTCIQSYSYKPIWKQL</sequence>
<dbReference type="OrthoDB" id="10052615at2759"/>
<feature type="non-terminal residue" evidence="1">
    <location>
        <position position="1"/>
    </location>
</feature>
<protein>
    <submittedName>
        <fullName evidence="1">Uncharacterized protein</fullName>
    </submittedName>
</protein>
<dbReference type="EMBL" id="JAAAHW010002527">
    <property type="protein sequence ID" value="KAF9991789.1"/>
    <property type="molecule type" value="Genomic_DNA"/>
</dbReference>
<dbReference type="Proteomes" id="UP000749646">
    <property type="component" value="Unassembled WGS sequence"/>
</dbReference>
<accession>A0A9P6MCI5</accession>
<name>A0A9P6MCI5_9FUNG</name>
<reference evidence="1" key="1">
    <citation type="journal article" date="2020" name="Fungal Divers.">
        <title>Resolving the Mortierellaceae phylogeny through synthesis of multi-gene phylogenetics and phylogenomics.</title>
        <authorList>
            <person name="Vandepol N."/>
            <person name="Liber J."/>
            <person name="Desiro A."/>
            <person name="Na H."/>
            <person name="Kennedy M."/>
            <person name="Barry K."/>
            <person name="Grigoriev I.V."/>
            <person name="Miller A.N."/>
            <person name="O'Donnell K."/>
            <person name="Stajich J.E."/>
            <person name="Bonito G."/>
        </authorList>
    </citation>
    <scope>NUCLEOTIDE SEQUENCE</scope>
    <source>
        <strain evidence="1">MES-2147</strain>
    </source>
</reference>
<evidence type="ECO:0000313" key="1">
    <source>
        <dbReference type="EMBL" id="KAF9991789.1"/>
    </source>
</evidence>
<evidence type="ECO:0000313" key="2">
    <source>
        <dbReference type="Proteomes" id="UP000749646"/>
    </source>
</evidence>
<keyword evidence="2" id="KW-1185">Reference proteome</keyword>
<comment type="caution">
    <text evidence="1">The sequence shown here is derived from an EMBL/GenBank/DDBJ whole genome shotgun (WGS) entry which is preliminary data.</text>
</comment>
<dbReference type="AlphaFoldDB" id="A0A9P6MCI5"/>